<dbReference type="Gene3D" id="3.40.50.2300">
    <property type="match status" value="2"/>
</dbReference>
<dbReference type="Pfam" id="PF00532">
    <property type="entry name" value="Peripla_BP_1"/>
    <property type="match status" value="1"/>
</dbReference>
<dbReference type="EMBL" id="PGFJ01000001">
    <property type="protein sequence ID" value="PJJ85060.1"/>
    <property type="molecule type" value="Genomic_DNA"/>
</dbReference>
<dbReference type="CDD" id="cd01392">
    <property type="entry name" value="HTH_LacI"/>
    <property type="match status" value="1"/>
</dbReference>
<dbReference type="AlphaFoldDB" id="A0A2H9VW63"/>
<reference evidence="5 6" key="1">
    <citation type="submission" date="2017-11" db="EMBL/GenBank/DDBJ databases">
        <title>Genomic Encyclopedia of Archaeal and Bacterial Type Strains, Phase II (KMG-II): From Individual Species to Whole Genera.</title>
        <authorList>
            <person name="Goeker M."/>
        </authorList>
    </citation>
    <scope>NUCLEOTIDE SEQUENCE [LARGE SCALE GENOMIC DNA]</scope>
    <source>
        <strain evidence="5 6">DSM 28175</strain>
    </source>
</reference>
<evidence type="ECO:0000313" key="5">
    <source>
        <dbReference type="EMBL" id="PJJ85060.1"/>
    </source>
</evidence>
<evidence type="ECO:0000256" key="3">
    <source>
        <dbReference type="ARBA" id="ARBA00023163"/>
    </source>
</evidence>
<dbReference type="RefSeq" id="WP_100341213.1">
    <property type="nucleotide sequence ID" value="NZ_PGFJ01000001.1"/>
</dbReference>
<dbReference type="InterPro" id="IPR000843">
    <property type="entry name" value="HTH_LacI"/>
</dbReference>
<dbReference type="Proteomes" id="UP000242687">
    <property type="component" value="Unassembled WGS sequence"/>
</dbReference>
<sequence length="331" mass="36860">MKPQVTLKRISEMLNISISTVSRALKDHPDISETTRRKVQELAQMLEYEPNAYAISLRTNNSKEFGVILPDISNHFYLSFIASLEEEARRYGYSLIILQSGNDQAIERDNVKRCRFARVAGVFISVTAETEDIKEMLKMDEQNIPVIFCDKVPAFEACNKVCVADEQATHLAAAELLKKNKKNILAIFGDAHLSITQIRMLAFTAYMSEHNASAKYTIIHAANPQEAATAVQKAMKARRRPDAIFSMSDDILTGVMRSIQRSGLRFPDDIGLIAISDGYLPGLYYPEITYVETSGYKLGKLAFNRMMSCLSGSLFARTLIADAVLVPGGSL</sequence>
<dbReference type="Gene3D" id="1.10.260.40">
    <property type="entry name" value="lambda repressor-like DNA-binding domains"/>
    <property type="match status" value="1"/>
</dbReference>
<keyword evidence="3" id="KW-0804">Transcription</keyword>
<protein>
    <submittedName>
        <fullName evidence="5">LacI family transcriptional regulator</fullName>
    </submittedName>
</protein>
<gene>
    <name evidence="5" type="ORF">CLV57_2085</name>
</gene>
<keyword evidence="2" id="KW-0238">DNA-binding</keyword>
<dbReference type="Pfam" id="PF00356">
    <property type="entry name" value="LacI"/>
    <property type="match status" value="1"/>
</dbReference>
<name>A0A2H9VW63_9SPHI</name>
<dbReference type="PANTHER" id="PTHR30146">
    <property type="entry name" value="LACI-RELATED TRANSCRIPTIONAL REPRESSOR"/>
    <property type="match status" value="1"/>
</dbReference>
<evidence type="ECO:0000259" key="4">
    <source>
        <dbReference type="PROSITE" id="PS50932"/>
    </source>
</evidence>
<feature type="domain" description="HTH lacI-type" evidence="4">
    <location>
        <begin position="5"/>
        <end position="59"/>
    </location>
</feature>
<dbReference type="InterPro" id="IPR001761">
    <property type="entry name" value="Peripla_BP/Lac1_sug-bd_dom"/>
</dbReference>
<dbReference type="SUPFAM" id="SSF47413">
    <property type="entry name" value="lambda repressor-like DNA-binding domains"/>
    <property type="match status" value="1"/>
</dbReference>
<evidence type="ECO:0000256" key="1">
    <source>
        <dbReference type="ARBA" id="ARBA00023015"/>
    </source>
</evidence>
<dbReference type="OrthoDB" id="9803256at2"/>
<dbReference type="CDD" id="cd06267">
    <property type="entry name" value="PBP1_LacI_sugar_binding-like"/>
    <property type="match status" value="1"/>
</dbReference>
<dbReference type="SUPFAM" id="SSF53822">
    <property type="entry name" value="Periplasmic binding protein-like I"/>
    <property type="match status" value="1"/>
</dbReference>
<dbReference type="PANTHER" id="PTHR30146:SF109">
    <property type="entry name" value="HTH-TYPE TRANSCRIPTIONAL REGULATOR GALS"/>
    <property type="match status" value="1"/>
</dbReference>
<proteinExistence type="predicted"/>
<dbReference type="GO" id="GO:0003700">
    <property type="term" value="F:DNA-binding transcription factor activity"/>
    <property type="evidence" value="ECO:0007669"/>
    <property type="project" value="TreeGrafter"/>
</dbReference>
<keyword evidence="1" id="KW-0805">Transcription regulation</keyword>
<comment type="caution">
    <text evidence="5">The sequence shown here is derived from an EMBL/GenBank/DDBJ whole genome shotgun (WGS) entry which is preliminary data.</text>
</comment>
<evidence type="ECO:0000256" key="2">
    <source>
        <dbReference type="ARBA" id="ARBA00023125"/>
    </source>
</evidence>
<dbReference type="GO" id="GO:0000976">
    <property type="term" value="F:transcription cis-regulatory region binding"/>
    <property type="evidence" value="ECO:0007669"/>
    <property type="project" value="TreeGrafter"/>
</dbReference>
<keyword evidence="6" id="KW-1185">Reference proteome</keyword>
<accession>A0A2H9VW63</accession>
<organism evidence="5 6">
    <name type="scientific">Mucilaginibacter auburnensis</name>
    <dbReference type="NCBI Taxonomy" id="1457233"/>
    <lineage>
        <taxon>Bacteria</taxon>
        <taxon>Pseudomonadati</taxon>
        <taxon>Bacteroidota</taxon>
        <taxon>Sphingobacteriia</taxon>
        <taxon>Sphingobacteriales</taxon>
        <taxon>Sphingobacteriaceae</taxon>
        <taxon>Mucilaginibacter</taxon>
    </lineage>
</organism>
<evidence type="ECO:0000313" key="6">
    <source>
        <dbReference type="Proteomes" id="UP000242687"/>
    </source>
</evidence>
<dbReference type="InterPro" id="IPR028082">
    <property type="entry name" value="Peripla_BP_I"/>
</dbReference>
<dbReference type="SMART" id="SM00354">
    <property type="entry name" value="HTH_LACI"/>
    <property type="match status" value="1"/>
</dbReference>
<dbReference type="PROSITE" id="PS50932">
    <property type="entry name" value="HTH_LACI_2"/>
    <property type="match status" value="1"/>
</dbReference>
<dbReference type="InterPro" id="IPR010982">
    <property type="entry name" value="Lambda_DNA-bd_dom_sf"/>
</dbReference>